<dbReference type="EMBL" id="BAAAQK010000008">
    <property type="protein sequence ID" value="GAA1849836.1"/>
    <property type="molecule type" value="Genomic_DNA"/>
</dbReference>
<gene>
    <name evidence="1" type="ORF">GCM10009836_31980</name>
</gene>
<keyword evidence="2" id="KW-1185">Reference proteome</keyword>
<reference evidence="1 2" key="1">
    <citation type="journal article" date="2019" name="Int. J. Syst. Evol. Microbiol.">
        <title>The Global Catalogue of Microorganisms (GCM) 10K type strain sequencing project: providing services to taxonomists for standard genome sequencing and annotation.</title>
        <authorList>
            <consortium name="The Broad Institute Genomics Platform"/>
            <consortium name="The Broad Institute Genome Sequencing Center for Infectious Disease"/>
            <person name="Wu L."/>
            <person name="Ma J."/>
        </authorList>
    </citation>
    <scope>NUCLEOTIDE SEQUENCE [LARGE SCALE GENOMIC DNA]</scope>
    <source>
        <strain evidence="1 2">JCM 16009</strain>
    </source>
</reference>
<organism evidence="1 2">
    <name type="scientific">Pseudonocardia ailaonensis</name>
    <dbReference type="NCBI Taxonomy" id="367279"/>
    <lineage>
        <taxon>Bacteria</taxon>
        <taxon>Bacillati</taxon>
        <taxon>Actinomycetota</taxon>
        <taxon>Actinomycetes</taxon>
        <taxon>Pseudonocardiales</taxon>
        <taxon>Pseudonocardiaceae</taxon>
        <taxon>Pseudonocardia</taxon>
    </lineage>
</organism>
<sequence length="116" mass="11935">MALVSHSSAVFGVRVSSVVILESSVECGPRGTWATCGRGPGVADVPLGRRVGACRRARAERGVGWPGRGTGGRSGLAPDAGARARVVNVCFGLRKVPTRGWWEADPRGGLPTRAGG</sequence>
<name>A0ABN2N2Z2_9PSEU</name>
<dbReference type="Proteomes" id="UP001500449">
    <property type="component" value="Unassembled WGS sequence"/>
</dbReference>
<evidence type="ECO:0000313" key="2">
    <source>
        <dbReference type="Proteomes" id="UP001500449"/>
    </source>
</evidence>
<proteinExistence type="predicted"/>
<protein>
    <submittedName>
        <fullName evidence="1">Uncharacterized protein</fullName>
    </submittedName>
</protein>
<evidence type="ECO:0000313" key="1">
    <source>
        <dbReference type="EMBL" id="GAA1849836.1"/>
    </source>
</evidence>
<accession>A0ABN2N2Z2</accession>
<comment type="caution">
    <text evidence="1">The sequence shown here is derived from an EMBL/GenBank/DDBJ whole genome shotgun (WGS) entry which is preliminary data.</text>
</comment>